<reference evidence="3 4" key="1">
    <citation type="journal article" date="2019" name="Nat. Ecol. Evol.">
        <title>Megaphylogeny resolves global patterns of mushroom evolution.</title>
        <authorList>
            <person name="Varga T."/>
            <person name="Krizsan K."/>
            <person name="Foldi C."/>
            <person name="Dima B."/>
            <person name="Sanchez-Garcia M."/>
            <person name="Sanchez-Ramirez S."/>
            <person name="Szollosi G.J."/>
            <person name="Szarkandi J.G."/>
            <person name="Papp V."/>
            <person name="Albert L."/>
            <person name="Andreopoulos W."/>
            <person name="Angelini C."/>
            <person name="Antonin V."/>
            <person name="Barry K.W."/>
            <person name="Bougher N.L."/>
            <person name="Buchanan P."/>
            <person name="Buyck B."/>
            <person name="Bense V."/>
            <person name="Catcheside P."/>
            <person name="Chovatia M."/>
            <person name="Cooper J."/>
            <person name="Damon W."/>
            <person name="Desjardin D."/>
            <person name="Finy P."/>
            <person name="Geml J."/>
            <person name="Haridas S."/>
            <person name="Hughes K."/>
            <person name="Justo A."/>
            <person name="Karasinski D."/>
            <person name="Kautmanova I."/>
            <person name="Kiss B."/>
            <person name="Kocsube S."/>
            <person name="Kotiranta H."/>
            <person name="LaButti K.M."/>
            <person name="Lechner B.E."/>
            <person name="Liimatainen K."/>
            <person name="Lipzen A."/>
            <person name="Lukacs Z."/>
            <person name="Mihaltcheva S."/>
            <person name="Morgado L.N."/>
            <person name="Niskanen T."/>
            <person name="Noordeloos M.E."/>
            <person name="Ohm R.A."/>
            <person name="Ortiz-Santana B."/>
            <person name="Ovrebo C."/>
            <person name="Racz N."/>
            <person name="Riley R."/>
            <person name="Savchenko A."/>
            <person name="Shiryaev A."/>
            <person name="Soop K."/>
            <person name="Spirin V."/>
            <person name="Szebenyi C."/>
            <person name="Tomsovsky M."/>
            <person name="Tulloss R.E."/>
            <person name="Uehling J."/>
            <person name="Grigoriev I.V."/>
            <person name="Vagvolgyi C."/>
            <person name="Papp T."/>
            <person name="Martin F.M."/>
            <person name="Miettinen O."/>
            <person name="Hibbett D.S."/>
            <person name="Nagy L.G."/>
        </authorList>
    </citation>
    <scope>NUCLEOTIDE SEQUENCE [LARGE SCALE GENOMIC DNA]</scope>
    <source>
        <strain evidence="3 4">CBS 962.96</strain>
    </source>
</reference>
<dbReference type="OrthoDB" id="288726at2759"/>
<dbReference type="Pfam" id="PF00491">
    <property type="entry name" value="Arginase"/>
    <property type="match status" value="1"/>
</dbReference>
<dbReference type="PANTHER" id="PTHR11358:SF30">
    <property type="entry name" value="AGMATINASE 1-RELATED"/>
    <property type="match status" value="1"/>
</dbReference>
<dbReference type="Proteomes" id="UP000297245">
    <property type="component" value="Unassembled WGS sequence"/>
</dbReference>
<dbReference type="InterPro" id="IPR023696">
    <property type="entry name" value="Ureohydrolase_dom_sf"/>
</dbReference>
<keyword evidence="2" id="KW-0732">Signal</keyword>
<proteinExistence type="inferred from homology"/>
<dbReference type="EMBL" id="ML179251">
    <property type="protein sequence ID" value="THU93365.1"/>
    <property type="molecule type" value="Genomic_DNA"/>
</dbReference>
<dbReference type="PANTHER" id="PTHR11358">
    <property type="entry name" value="ARGINASE/AGMATINASE"/>
    <property type="match status" value="1"/>
</dbReference>
<evidence type="ECO:0000313" key="4">
    <source>
        <dbReference type="Proteomes" id="UP000297245"/>
    </source>
</evidence>
<comment type="similarity">
    <text evidence="1">Belongs to the arginase family.</text>
</comment>
<dbReference type="PRINTS" id="PR00116">
    <property type="entry name" value="ARGINASE"/>
</dbReference>
<dbReference type="InterPro" id="IPR006035">
    <property type="entry name" value="Ureohydrolase"/>
</dbReference>
<dbReference type="CDD" id="cd11592">
    <property type="entry name" value="Agmatinase_PAH"/>
    <property type="match status" value="1"/>
</dbReference>
<protein>
    <submittedName>
        <fullName evidence="3">Arginase/deacetylase</fullName>
    </submittedName>
</protein>
<dbReference type="GO" id="GO:0008783">
    <property type="term" value="F:agmatinase activity"/>
    <property type="evidence" value="ECO:0007669"/>
    <property type="project" value="TreeGrafter"/>
</dbReference>
<dbReference type="GO" id="GO:0046872">
    <property type="term" value="F:metal ion binding"/>
    <property type="evidence" value="ECO:0007669"/>
    <property type="project" value="InterPro"/>
</dbReference>
<dbReference type="AlphaFoldDB" id="A0A4V4HF31"/>
<dbReference type="GO" id="GO:0033389">
    <property type="term" value="P:putrescine biosynthetic process from arginine, via agmatine"/>
    <property type="evidence" value="ECO:0007669"/>
    <property type="project" value="TreeGrafter"/>
</dbReference>
<dbReference type="SUPFAM" id="SSF52768">
    <property type="entry name" value="Arginase/deacetylase"/>
    <property type="match status" value="1"/>
</dbReference>
<organism evidence="3 4">
    <name type="scientific">Dendrothele bispora (strain CBS 962.96)</name>
    <dbReference type="NCBI Taxonomy" id="1314807"/>
    <lineage>
        <taxon>Eukaryota</taxon>
        <taxon>Fungi</taxon>
        <taxon>Dikarya</taxon>
        <taxon>Basidiomycota</taxon>
        <taxon>Agaricomycotina</taxon>
        <taxon>Agaricomycetes</taxon>
        <taxon>Agaricomycetidae</taxon>
        <taxon>Agaricales</taxon>
        <taxon>Agaricales incertae sedis</taxon>
        <taxon>Dendrothele</taxon>
    </lineage>
</organism>
<gene>
    <name evidence="3" type="ORF">K435DRAFT_670367</name>
</gene>
<feature type="signal peptide" evidence="2">
    <location>
        <begin position="1"/>
        <end position="21"/>
    </location>
</feature>
<dbReference type="Gene3D" id="3.40.800.10">
    <property type="entry name" value="Ureohydrolase domain"/>
    <property type="match status" value="1"/>
</dbReference>
<keyword evidence="4" id="KW-1185">Reference proteome</keyword>
<evidence type="ECO:0000256" key="2">
    <source>
        <dbReference type="SAM" id="SignalP"/>
    </source>
</evidence>
<feature type="chain" id="PRO_5020893282" evidence="2">
    <location>
        <begin position="22"/>
        <end position="383"/>
    </location>
</feature>
<evidence type="ECO:0000256" key="1">
    <source>
        <dbReference type="PROSITE-ProRule" id="PRU00742"/>
    </source>
</evidence>
<name>A0A4V4HF31_DENBC</name>
<accession>A0A4V4HF31</accession>
<evidence type="ECO:0000313" key="3">
    <source>
        <dbReference type="EMBL" id="THU93365.1"/>
    </source>
</evidence>
<sequence length="383" mass="41379">MAKLQVTLASFILTVFPRLAARLNPITHVFNPDIVLPIQPLPHIYPDLDTPAATSIFSGITTFARLSWVDCLSIANESDSSRHFDIDVGFLGVPFDTGTSYRPGARFGPSAIRAGSRRTALAGGYNVPLSANPFKSGLKIVDCGDVPLSPFDNRLALETIQDAYSILFQKENNPWFISLGGDSTINLPILRSIHKVYSSGVPLVHFGSRLDTWKPSSSREVNHLSSLYRAAREGLIKNGSSIHLAHRTALFSPEDYHQDEQLGFSRIEARDIDKIGVTGIISKIRQTIEGAGPIYLSISIDALDPAHAPATSNPETGGWTLRELRSILKGLDGVPILSASITEVAPAYDTSAEVTGIAAADIIFDILTLMTKTPITTVDSSSD</sequence>
<dbReference type="PROSITE" id="PS51409">
    <property type="entry name" value="ARGINASE_2"/>
    <property type="match status" value="1"/>
</dbReference>